<dbReference type="Gene3D" id="1.10.8.60">
    <property type="match status" value="1"/>
</dbReference>
<organism evidence="7 8">
    <name type="scientific">Racocetra fulgida</name>
    <dbReference type="NCBI Taxonomy" id="60492"/>
    <lineage>
        <taxon>Eukaryota</taxon>
        <taxon>Fungi</taxon>
        <taxon>Fungi incertae sedis</taxon>
        <taxon>Mucoromycota</taxon>
        <taxon>Glomeromycotina</taxon>
        <taxon>Glomeromycetes</taxon>
        <taxon>Diversisporales</taxon>
        <taxon>Gigasporaceae</taxon>
        <taxon>Racocetra</taxon>
    </lineage>
</organism>
<dbReference type="InterPro" id="IPR010339">
    <property type="entry name" value="TIP49_P-loop"/>
</dbReference>
<dbReference type="InterPro" id="IPR041048">
    <property type="entry name" value="RuvB-like_C"/>
</dbReference>
<dbReference type="InterPro" id="IPR027238">
    <property type="entry name" value="RuvB-like"/>
</dbReference>
<dbReference type="GO" id="GO:0006325">
    <property type="term" value="P:chromatin organization"/>
    <property type="evidence" value="ECO:0007669"/>
    <property type="project" value="UniProtKB-KW"/>
</dbReference>
<evidence type="ECO:0000259" key="5">
    <source>
        <dbReference type="Pfam" id="PF06068"/>
    </source>
</evidence>
<comment type="function">
    <text evidence="4">DNA helicase participates in several chromatin remodeling complexes, including the SWR1 and the INO80 complexes.</text>
</comment>
<dbReference type="Pfam" id="PF17856">
    <property type="entry name" value="TIP49_C"/>
    <property type="match status" value="1"/>
</dbReference>
<sequence length="98" mass="11026">IVAPHGIPVDLLDRILIIRTLPYTLEDIRAIVQIRAKTEGLTLSEDALNHLAESGIRTSLRILARINGRENITLEDIKEVDDLFYDAKSSAKVLTEYQ</sequence>
<keyword evidence="4" id="KW-0227">DNA damage</keyword>
<comment type="similarity">
    <text evidence="4">Belongs to the RuvB family.</text>
</comment>
<reference evidence="7" key="1">
    <citation type="submission" date="2021-06" db="EMBL/GenBank/DDBJ databases">
        <authorList>
            <person name="Kallberg Y."/>
            <person name="Tangrot J."/>
            <person name="Rosling A."/>
        </authorList>
    </citation>
    <scope>NUCLEOTIDE SEQUENCE</scope>
    <source>
        <strain evidence="7">IN212</strain>
    </source>
</reference>
<dbReference type="EMBL" id="CAJVPZ010099085">
    <property type="protein sequence ID" value="CAG8820465.1"/>
    <property type="molecule type" value="Genomic_DNA"/>
</dbReference>
<name>A0A9N9KDP7_9GLOM</name>
<dbReference type="Pfam" id="PF06068">
    <property type="entry name" value="TIP49"/>
    <property type="match status" value="1"/>
</dbReference>
<evidence type="ECO:0000313" key="7">
    <source>
        <dbReference type="EMBL" id="CAG8820465.1"/>
    </source>
</evidence>
<keyword evidence="4" id="KW-0347">Helicase</keyword>
<dbReference type="EC" id="3.6.4.12" evidence="4"/>
<keyword evidence="8" id="KW-1185">Reference proteome</keyword>
<evidence type="ECO:0000256" key="3">
    <source>
        <dbReference type="ARBA" id="ARBA00022840"/>
    </source>
</evidence>
<evidence type="ECO:0000256" key="2">
    <source>
        <dbReference type="ARBA" id="ARBA00022801"/>
    </source>
</evidence>
<evidence type="ECO:0000259" key="6">
    <source>
        <dbReference type="Pfam" id="PF17856"/>
    </source>
</evidence>
<keyword evidence="4" id="KW-0234">DNA repair</keyword>
<proteinExistence type="inferred from homology"/>
<feature type="domain" description="TIP49 P-loop" evidence="5">
    <location>
        <begin position="2"/>
        <end position="24"/>
    </location>
</feature>
<accession>A0A9N9KDP7</accession>
<keyword evidence="1 4" id="KW-0547">Nucleotide-binding</keyword>
<dbReference type="PANTHER" id="PTHR11093">
    <property type="entry name" value="RUVB-RELATED REPTIN AND PONTIN"/>
    <property type="match status" value="1"/>
</dbReference>
<keyword evidence="4" id="KW-0804">Transcription</keyword>
<dbReference type="InterPro" id="IPR027417">
    <property type="entry name" value="P-loop_NTPase"/>
</dbReference>
<dbReference type="GO" id="GO:0005634">
    <property type="term" value="C:nucleus"/>
    <property type="evidence" value="ECO:0007669"/>
    <property type="project" value="UniProtKB-SubCell"/>
</dbReference>
<dbReference type="GO" id="GO:0005524">
    <property type="term" value="F:ATP binding"/>
    <property type="evidence" value="ECO:0007669"/>
    <property type="project" value="UniProtKB-KW"/>
</dbReference>
<keyword evidence="4" id="KW-0539">Nucleus</keyword>
<feature type="non-terminal residue" evidence="7">
    <location>
        <position position="98"/>
    </location>
</feature>
<keyword evidence="4" id="KW-0805">Transcription regulation</keyword>
<feature type="non-terminal residue" evidence="7">
    <location>
        <position position="1"/>
    </location>
</feature>
<comment type="subcellular location">
    <subcellularLocation>
        <location evidence="4">Nucleus</location>
    </subcellularLocation>
</comment>
<keyword evidence="4" id="KW-0156">Chromatin regulator</keyword>
<comment type="caution">
    <text evidence="7">The sequence shown here is derived from an EMBL/GenBank/DDBJ whole genome shotgun (WGS) entry which is preliminary data.</text>
</comment>
<dbReference type="GO" id="GO:0016787">
    <property type="term" value="F:hydrolase activity"/>
    <property type="evidence" value="ECO:0007669"/>
    <property type="project" value="UniProtKB-KW"/>
</dbReference>
<dbReference type="Proteomes" id="UP000789396">
    <property type="component" value="Unassembled WGS sequence"/>
</dbReference>
<dbReference type="GO" id="GO:0003678">
    <property type="term" value="F:DNA helicase activity"/>
    <property type="evidence" value="ECO:0007669"/>
    <property type="project" value="UniProtKB-EC"/>
</dbReference>
<evidence type="ECO:0000256" key="1">
    <source>
        <dbReference type="ARBA" id="ARBA00022741"/>
    </source>
</evidence>
<comment type="catalytic activity">
    <reaction evidence="4">
        <text>ATP + H2O = ADP + phosphate + H(+)</text>
        <dbReference type="Rhea" id="RHEA:13065"/>
        <dbReference type="ChEBI" id="CHEBI:15377"/>
        <dbReference type="ChEBI" id="CHEBI:15378"/>
        <dbReference type="ChEBI" id="CHEBI:30616"/>
        <dbReference type="ChEBI" id="CHEBI:43474"/>
        <dbReference type="ChEBI" id="CHEBI:456216"/>
        <dbReference type="EC" id="3.6.4.12"/>
    </reaction>
</comment>
<gene>
    <name evidence="7" type="ORF">RFULGI_LOCUS19602</name>
</gene>
<dbReference type="Gene3D" id="3.40.50.300">
    <property type="entry name" value="P-loop containing nucleotide triphosphate hydrolases"/>
    <property type="match status" value="1"/>
</dbReference>
<keyword evidence="2 4" id="KW-0378">Hydrolase</keyword>
<dbReference type="OrthoDB" id="10060499at2759"/>
<keyword evidence="3 4" id="KW-0067">ATP-binding</keyword>
<feature type="domain" description="RuvB-like AAA-lid" evidence="6">
    <location>
        <begin position="31"/>
        <end position="86"/>
    </location>
</feature>
<dbReference type="SUPFAM" id="SSF52540">
    <property type="entry name" value="P-loop containing nucleoside triphosphate hydrolases"/>
    <property type="match status" value="1"/>
</dbReference>
<dbReference type="GO" id="GO:0006281">
    <property type="term" value="P:DNA repair"/>
    <property type="evidence" value="ECO:0007669"/>
    <property type="project" value="UniProtKB-KW"/>
</dbReference>
<dbReference type="AlphaFoldDB" id="A0A9N9KDP7"/>
<evidence type="ECO:0000256" key="4">
    <source>
        <dbReference type="RuleBase" id="RU363048"/>
    </source>
</evidence>
<evidence type="ECO:0000313" key="8">
    <source>
        <dbReference type="Proteomes" id="UP000789396"/>
    </source>
</evidence>
<protein>
    <recommendedName>
        <fullName evidence="4">RuvB-like helicase</fullName>
        <ecNumber evidence="4">3.6.4.12</ecNumber>
    </recommendedName>
</protein>